<gene>
    <name evidence="1" type="ORF">O0I10_012230</name>
</gene>
<dbReference type="EMBL" id="JARTCD010000117">
    <property type="protein sequence ID" value="KAJ8652125.1"/>
    <property type="molecule type" value="Genomic_DNA"/>
</dbReference>
<proteinExistence type="predicted"/>
<name>A0AAD7UTD3_9FUNG</name>
<dbReference type="Proteomes" id="UP001234581">
    <property type="component" value="Unassembled WGS sequence"/>
</dbReference>
<dbReference type="GeneID" id="83219617"/>
<reference evidence="1 2" key="1">
    <citation type="submission" date="2023-03" db="EMBL/GenBank/DDBJ databases">
        <title>Genome sequence of Lichtheimia ornata CBS 291.66.</title>
        <authorList>
            <person name="Mohabir J.T."/>
            <person name="Shea T.P."/>
            <person name="Kurbessoian T."/>
            <person name="Berby B."/>
            <person name="Fontaine J."/>
            <person name="Livny J."/>
            <person name="Gnirke A."/>
            <person name="Stajich J.E."/>
            <person name="Cuomo C.A."/>
        </authorList>
    </citation>
    <scope>NUCLEOTIDE SEQUENCE [LARGE SCALE GENOMIC DNA]</scope>
    <source>
        <strain evidence="1">CBS 291.66</strain>
    </source>
</reference>
<protein>
    <submittedName>
        <fullName evidence="1">Uncharacterized protein</fullName>
    </submittedName>
</protein>
<dbReference type="RefSeq" id="XP_058337039.1">
    <property type="nucleotide sequence ID" value="XM_058492176.1"/>
</dbReference>
<dbReference type="AlphaFoldDB" id="A0AAD7UTD3"/>
<keyword evidence="2" id="KW-1185">Reference proteome</keyword>
<comment type="caution">
    <text evidence="1">The sequence shown here is derived from an EMBL/GenBank/DDBJ whole genome shotgun (WGS) entry which is preliminary data.</text>
</comment>
<evidence type="ECO:0000313" key="1">
    <source>
        <dbReference type="EMBL" id="KAJ8652125.1"/>
    </source>
</evidence>
<accession>A0AAD7UTD3</accession>
<sequence length="103" mass="11397">MFLYSEATPDQLVAVLVRALPGDLDEDTDVAVLLKHAMDFIVNNCDSPILKLVLFVTGRLTKIYPESVCAAGGELYLQKLADIIDEKEKELQALKDKCAKESK</sequence>
<organism evidence="1 2">
    <name type="scientific">Lichtheimia ornata</name>
    <dbReference type="NCBI Taxonomy" id="688661"/>
    <lineage>
        <taxon>Eukaryota</taxon>
        <taxon>Fungi</taxon>
        <taxon>Fungi incertae sedis</taxon>
        <taxon>Mucoromycota</taxon>
        <taxon>Mucoromycotina</taxon>
        <taxon>Mucoromycetes</taxon>
        <taxon>Mucorales</taxon>
        <taxon>Lichtheimiaceae</taxon>
        <taxon>Lichtheimia</taxon>
    </lineage>
</organism>
<evidence type="ECO:0000313" key="2">
    <source>
        <dbReference type="Proteomes" id="UP001234581"/>
    </source>
</evidence>